<sequence>MGLSGVEADFVYRALVLRKQLVLLVAGRPAQVPGDHHTVGGRRSQQVLIHLVPDDICATQVERGLAAHTQIQLLHKLLLLDGVDLEDAAASHDHLGRVTAHTDGVGWRVQVAVHGATCQCTATQGCGHPGHLLHSCTRSGGERSVRWAGLMGAGAGEGGLASACQLGSSFKTA</sequence>
<dbReference type="Proteomes" id="UP000314985">
    <property type="component" value="Unassembled WGS sequence"/>
</dbReference>
<reference evidence="2" key="1">
    <citation type="submission" date="2017-08" db="EMBL/GenBank/DDBJ databases">
        <title>USMARCv1.0.</title>
        <authorList>
            <person name="Hannum G.I."/>
            <person name="Koren S."/>
            <person name="Schroeder S.G."/>
            <person name="Chin S.C."/>
            <person name="Nonneman D.J."/>
            <person name="Becker S.A."/>
            <person name="Rosen B.D."/>
            <person name="Bickhart D.M."/>
            <person name="Putnam N.H."/>
            <person name="Green R.E."/>
            <person name="Tuggle C.K."/>
            <person name="Liu H."/>
            <person name="Rohrer G.A."/>
            <person name="Warr A."/>
            <person name="Hall R."/>
            <person name="Kim K."/>
            <person name="Hume D.A."/>
            <person name="Talbot R."/>
            <person name="Chow W."/>
            <person name="Howe K."/>
            <person name="Schwartz A.S."/>
            <person name="Watson M."/>
            <person name="Archibald A.L."/>
            <person name="Phillippy A.M."/>
            <person name="Smith T.P.L."/>
        </authorList>
    </citation>
    <scope>NUCLEOTIDE SEQUENCE [LARGE SCALE GENOMIC DNA]</scope>
</reference>
<organism evidence="1 2">
    <name type="scientific">Sus scrofa</name>
    <name type="common">Pig</name>
    <dbReference type="NCBI Taxonomy" id="9823"/>
    <lineage>
        <taxon>Eukaryota</taxon>
        <taxon>Metazoa</taxon>
        <taxon>Chordata</taxon>
        <taxon>Craniata</taxon>
        <taxon>Vertebrata</taxon>
        <taxon>Euteleostomi</taxon>
        <taxon>Mammalia</taxon>
        <taxon>Eutheria</taxon>
        <taxon>Laurasiatheria</taxon>
        <taxon>Artiodactyla</taxon>
        <taxon>Suina</taxon>
        <taxon>Suidae</taxon>
        <taxon>Sus</taxon>
    </lineage>
</organism>
<reference evidence="1" key="2">
    <citation type="submission" date="2025-08" db="UniProtKB">
        <authorList>
            <consortium name="Ensembl"/>
        </authorList>
    </citation>
    <scope>IDENTIFICATION</scope>
</reference>
<evidence type="ECO:0000313" key="1">
    <source>
        <dbReference type="Ensembl" id="ENSSSCP00070005910.1"/>
    </source>
</evidence>
<name>A0A4X1SST8_PIG</name>
<dbReference type="Ensembl" id="ENSSSCT00070007223.1">
    <property type="protein sequence ID" value="ENSSSCP00070005910.1"/>
    <property type="gene ID" value="ENSSSCG00070003856.1"/>
</dbReference>
<proteinExistence type="predicted"/>
<dbReference type="AlphaFoldDB" id="A0A4X1SST8"/>
<evidence type="ECO:0000313" key="2">
    <source>
        <dbReference type="Proteomes" id="UP000314985"/>
    </source>
</evidence>
<protein>
    <submittedName>
        <fullName evidence="1">Uncharacterized protein</fullName>
    </submittedName>
</protein>
<accession>A0A4X1SST8</accession>